<dbReference type="Gene3D" id="1.10.10.60">
    <property type="entry name" value="Homeodomain-like"/>
    <property type="match status" value="2"/>
</dbReference>
<dbReference type="RefSeq" id="WP_092660689.1">
    <property type="nucleotide sequence ID" value="NZ_JACHBU010000001.1"/>
</dbReference>
<evidence type="ECO:0000313" key="5">
    <source>
        <dbReference type="Proteomes" id="UP000585437"/>
    </source>
</evidence>
<organism evidence="4 5">
    <name type="scientific">Rhizobium soli</name>
    <dbReference type="NCBI Taxonomy" id="424798"/>
    <lineage>
        <taxon>Bacteria</taxon>
        <taxon>Pseudomonadati</taxon>
        <taxon>Pseudomonadota</taxon>
        <taxon>Alphaproteobacteria</taxon>
        <taxon>Hyphomicrobiales</taxon>
        <taxon>Rhizobiaceae</taxon>
        <taxon>Rhizobium/Agrobacterium group</taxon>
        <taxon>Rhizobium</taxon>
    </lineage>
</organism>
<keyword evidence="5" id="KW-1185">Reference proteome</keyword>
<dbReference type="InterPro" id="IPR009594">
    <property type="entry name" value="Tscrpt_reg_HTH_AraC_N"/>
</dbReference>
<dbReference type="PROSITE" id="PS01124">
    <property type="entry name" value="HTH_ARAC_FAMILY_2"/>
    <property type="match status" value="1"/>
</dbReference>
<dbReference type="SMART" id="SM00342">
    <property type="entry name" value="HTH_ARAC"/>
    <property type="match status" value="1"/>
</dbReference>
<keyword evidence="4" id="KW-0238">DNA-binding</keyword>
<evidence type="ECO:0000256" key="2">
    <source>
        <dbReference type="ARBA" id="ARBA00023163"/>
    </source>
</evidence>
<dbReference type="AlphaFoldDB" id="A0A7X0JHM0"/>
<dbReference type="InterPro" id="IPR009057">
    <property type="entry name" value="Homeodomain-like_sf"/>
</dbReference>
<dbReference type="EMBL" id="JACHBU010000001">
    <property type="protein sequence ID" value="MBB6506887.1"/>
    <property type="molecule type" value="Genomic_DNA"/>
</dbReference>
<name>A0A7X0JHM0_9HYPH</name>
<keyword evidence="1" id="KW-0805">Transcription regulation</keyword>
<dbReference type="PANTHER" id="PTHR43436:SF1">
    <property type="entry name" value="TRANSCRIPTIONAL REGULATORY PROTEIN"/>
    <property type="match status" value="1"/>
</dbReference>
<feature type="domain" description="HTH araC/xylS-type" evidence="3">
    <location>
        <begin position="196"/>
        <end position="294"/>
    </location>
</feature>
<reference evidence="4 5" key="1">
    <citation type="submission" date="2020-08" db="EMBL/GenBank/DDBJ databases">
        <title>The Agave Microbiome: Exploring the role of microbial communities in plant adaptations to desert environments.</title>
        <authorList>
            <person name="Partida-Martinez L.P."/>
        </authorList>
    </citation>
    <scope>NUCLEOTIDE SEQUENCE [LARGE SCALE GENOMIC DNA]</scope>
    <source>
        <strain evidence="4 5">AS3.12</strain>
    </source>
</reference>
<keyword evidence="2" id="KW-0804">Transcription</keyword>
<accession>A0A7X0JHM0</accession>
<dbReference type="InterPro" id="IPR018060">
    <property type="entry name" value="HTH_AraC"/>
</dbReference>
<dbReference type="PANTHER" id="PTHR43436">
    <property type="entry name" value="ARAC-FAMILY TRANSCRIPTIONAL REGULATOR"/>
    <property type="match status" value="1"/>
</dbReference>
<proteinExistence type="predicted"/>
<evidence type="ECO:0000259" key="3">
    <source>
        <dbReference type="PROSITE" id="PS01124"/>
    </source>
</evidence>
<dbReference type="GO" id="GO:0003700">
    <property type="term" value="F:DNA-binding transcription factor activity"/>
    <property type="evidence" value="ECO:0007669"/>
    <property type="project" value="InterPro"/>
</dbReference>
<sequence length="301" mass="33577">MTISFMPYQELTALAARHAVEGNEGTTAIEGLRLHRCSAPTAPLHTAYSPSYTLVLQGSKSLTLGRETYRYGVGQYLLTSLDLPVASWVVEASGDIPYYCLCLDLKMERLHELFDRINFQPDSLASEGYRGLTVNHASPDLIDATTRLVRLLDTPSDIAAMVPLIEQEIFYRLLTSPDGPRLVHMAMSETQSSRIARAVSWLRLNFHRPLKIEDLSDHVGMSPSSFHHHFKAVTALTPVQFQKHLRLHEARRLMLVDGLDAGNAGHRVGYQSPSQFSREYGRLYGMSPSRDISAVREPSAG</sequence>
<dbReference type="GO" id="GO:0043565">
    <property type="term" value="F:sequence-specific DNA binding"/>
    <property type="evidence" value="ECO:0007669"/>
    <property type="project" value="InterPro"/>
</dbReference>
<dbReference type="SUPFAM" id="SSF46689">
    <property type="entry name" value="Homeodomain-like"/>
    <property type="match status" value="2"/>
</dbReference>
<dbReference type="Proteomes" id="UP000585437">
    <property type="component" value="Unassembled WGS sequence"/>
</dbReference>
<evidence type="ECO:0000313" key="4">
    <source>
        <dbReference type="EMBL" id="MBB6506887.1"/>
    </source>
</evidence>
<gene>
    <name evidence="4" type="ORF">F4695_000206</name>
</gene>
<comment type="caution">
    <text evidence="4">The sequence shown here is derived from an EMBL/GenBank/DDBJ whole genome shotgun (WGS) entry which is preliminary data.</text>
</comment>
<dbReference type="Pfam" id="PF12833">
    <property type="entry name" value="HTH_18"/>
    <property type="match status" value="1"/>
</dbReference>
<dbReference type="Pfam" id="PF06719">
    <property type="entry name" value="AraC_N"/>
    <property type="match status" value="1"/>
</dbReference>
<protein>
    <submittedName>
        <fullName evidence="4">AraC-like DNA-binding protein</fullName>
    </submittedName>
</protein>
<evidence type="ECO:0000256" key="1">
    <source>
        <dbReference type="ARBA" id="ARBA00023015"/>
    </source>
</evidence>